<protein>
    <submittedName>
        <fullName evidence="1">Uncharacterized protein</fullName>
    </submittedName>
</protein>
<sequence>EKFSDAESFCCALKAQFREGKGVNIHGTYPIQADELVSPRQRVQMTGTELWKVSDHRFT</sequence>
<evidence type="ECO:0000313" key="1">
    <source>
        <dbReference type="EMBL" id="KAK6992028.1"/>
    </source>
</evidence>
<dbReference type="AlphaFoldDB" id="A0AAV9ZST1"/>
<gene>
    <name evidence="1" type="ORF">R3P38DRAFT_2571608</name>
</gene>
<name>A0AAV9ZST1_9AGAR</name>
<accession>A0AAV9ZST1</accession>
<keyword evidence="2" id="KW-1185">Reference proteome</keyword>
<organism evidence="1 2">
    <name type="scientific">Favolaschia claudopus</name>
    <dbReference type="NCBI Taxonomy" id="2862362"/>
    <lineage>
        <taxon>Eukaryota</taxon>
        <taxon>Fungi</taxon>
        <taxon>Dikarya</taxon>
        <taxon>Basidiomycota</taxon>
        <taxon>Agaricomycotina</taxon>
        <taxon>Agaricomycetes</taxon>
        <taxon>Agaricomycetidae</taxon>
        <taxon>Agaricales</taxon>
        <taxon>Marasmiineae</taxon>
        <taxon>Mycenaceae</taxon>
        <taxon>Favolaschia</taxon>
    </lineage>
</organism>
<reference evidence="1 2" key="1">
    <citation type="journal article" date="2024" name="J Genomics">
        <title>Draft genome sequencing and assembly of Favolaschia claudopus CIRM-BRFM 2984 isolated from oak limbs.</title>
        <authorList>
            <person name="Navarro D."/>
            <person name="Drula E."/>
            <person name="Chaduli D."/>
            <person name="Cazenave R."/>
            <person name="Ahrendt S."/>
            <person name="Wang J."/>
            <person name="Lipzen A."/>
            <person name="Daum C."/>
            <person name="Barry K."/>
            <person name="Grigoriev I.V."/>
            <person name="Favel A."/>
            <person name="Rosso M.N."/>
            <person name="Martin F."/>
        </authorList>
    </citation>
    <scope>NUCLEOTIDE SEQUENCE [LARGE SCALE GENOMIC DNA]</scope>
    <source>
        <strain evidence="1 2">CIRM-BRFM 2984</strain>
    </source>
</reference>
<proteinExistence type="predicted"/>
<evidence type="ECO:0000313" key="2">
    <source>
        <dbReference type="Proteomes" id="UP001362999"/>
    </source>
</evidence>
<dbReference type="Proteomes" id="UP001362999">
    <property type="component" value="Unassembled WGS sequence"/>
</dbReference>
<feature type="non-terminal residue" evidence="1">
    <location>
        <position position="1"/>
    </location>
</feature>
<dbReference type="EMBL" id="JAWWNJ010000114">
    <property type="protein sequence ID" value="KAK6992028.1"/>
    <property type="molecule type" value="Genomic_DNA"/>
</dbReference>
<comment type="caution">
    <text evidence="1">The sequence shown here is derived from an EMBL/GenBank/DDBJ whole genome shotgun (WGS) entry which is preliminary data.</text>
</comment>